<reference evidence="2" key="1">
    <citation type="journal article" date="2011" name="PLoS Genet.">
        <title>Genomic analysis of the necrotrophic fungal pathogens Sclerotinia sclerotiorum and Botrytis cinerea.</title>
        <authorList>
            <person name="Amselem J."/>
            <person name="Cuomo C.A."/>
            <person name="van Kan J.A."/>
            <person name="Viaud M."/>
            <person name="Benito E.P."/>
            <person name="Couloux A."/>
            <person name="Coutinho P.M."/>
            <person name="de Vries R.P."/>
            <person name="Dyer P.S."/>
            <person name="Fillinger S."/>
            <person name="Fournier E."/>
            <person name="Gout L."/>
            <person name="Hahn M."/>
            <person name="Kohn L."/>
            <person name="Lapalu N."/>
            <person name="Plummer K.M."/>
            <person name="Pradier J.M."/>
            <person name="Quevillon E."/>
            <person name="Sharon A."/>
            <person name="Simon A."/>
            <person name="ten Have A."/>
            <person name="Tudzynski B."/>
            <person name="Tudzynski P."/>
            <person name="Wincker P."/>
            <person name="Andrew M."/>
            <person name="Anthouard V."/>
            <person name="Beever R.E."/>
            <person name="Beffa R."/>
            <person name="Benoit I."/>
            <person name="Bouzid O."/>
            <person name="Brault B."/>
            <person name="Chen Z."/>
            <person name="Choquer M."/>
            <person name="Collemare J."/>
            <person name="Cotton P."/>
            <person name="Danchin E.G."/>
            <person name="Da Silva C."/>
            <person name="Gautier A."/>
            <person name="Giraud C."/>
            <person name="Giraud T."/>
            <person name="Gonzalez C."/>
            <person name="Grossetete S."/>
            <person name="Guldener U."/>
            <person name="Henrissat B."/>
            <person name="Howlett B.J."/>
            <person name="Kodira C."/>
            <person name="Kretschmer M."/>
            <person name="Lappartient A."/>
            <person name="Leroch M."/>
            <person name="Levis C."/>
            <person name="Mauceli E."/>
            <person name="Neuveglise C."/>
            <person name="Oeser B."/>
            <person name="Pearson M."/>
            <person name="Poulain J."/>
            <person name="Poussereau N."/>
            <person name="Quesneville H."/>
            <person name="Rascle C."/>
            <person name="Schumacher J."/>
            <person name="Segurens B."/>
            <person name="Sexton A."/>
            <person name="Silva E."/>
            <person name="Sirven C."/>
            <person name="Soanes D.M."/>
            <person name="Talbot N.J."/>
            <person name="Templeton M."/>
            <person name="Yandava C."/>
            <person name="Yarden O."/>
            <person name="Zeng Q."/>
            <person name="Rollins J.A."/>
            <person name="Lebrun M.H."/>
            <person name="Dickman M."/>
        </authorList>
    </citation>
    <scope>NUCLEOTIDE SEQUENCE [LARGE SCALE GENOMIC DNA]</scope>
    <source>
        <strain evidence="2">ATCC 18683 / 1980 / Ss-1</strain>
    </source>
</reference>
<name>A7EZZ9_SCLS1</name>
<gene>
    <name evidence="1" type="ORF">SS1G_10916</name>
</gene>
<protein>
    <submittedName>
        <fullName evidence="1">Uncharacterized protein</fullName>
    </submittedName>
</protein>
<dbReference type="GeneID" id="5484580"/>
<dbReference type="Proteomes" id="UP000001312">
    <property type="component" value="Unassembled WGS sequence"/>
</dbReference>
<dbReference type="EMBL" id="CH476636">
    <property type="protein sequence ID" value="EDN95041.1"/>
    <property type="molecule type" value="Genomic_DNA"/>
</dbReference>
<dbReference type="KEGG" id="ssl:SS1G_10916"/>
<dbReference type="AlphaFoldDB" id="A7EZZ9"/>
<evidence type="ECO:0000313" key="1">
    <source>
        <dbReference type="EMBL" id="EDN95041.1"/>
    </source>
</evidence>
<dbReference type="InParanoid" id="A7EZZ9"/>
<dbReference type="RefSeq" id="XP_001588469.1">
    <property type="nucleotide sequence ID" value="XM_001588419.1"/>
</dbReference>
<keyword evidence="2" id="KW-1185">Reference proteome</keyword>
<proteinExistence type="predicted"/>
<evidence type="ECO:0000313" key="2">
    <source>
        <dbReference type="Proteomes" id="UP000001312"/>
    </source>
</evidence>
<organism evidence="1 2">
    <name type="scientific">Sclerotinia sclerotiorum (strain ATCC 18683 / 1980 / Ss-1)</name>
    <name type="common">White mold</name>
    <name type="synonym">Whetzelinia sclerotiorum</name>
    <dbReference type="NCBI Taxonomy" id="665079"/>
    <lineage>
        <taxon>Eukaryota</taxon>
        <taxon>Fungi</taxon>
        <taxon>Dikarya</taxon>
        <taxon>Ascomycota</taxon>
        <taxon>Pezizomycotina</taxon>
        <taxon>Leotiomycetes</taxon>
        <taxon>Helotiales</taxon>
        <taxon>Sclerotiniaceae</taxon>
        <taxon>Sclerotinia</taxon>
    </lineage>
</organism>
<accession>A7EZZ9</accession>
<sequence length="33" mass="3557">MSMLVSSEVDLGLQGDYPAVKNEAIGELVNDVY</sequence>